<gene>
    <name evidence="5" type="ORF">KC729_04710</name>
</gene>
<dbReference type="Pfam" id="PF01558">
    <property type="entry name" value="POR"/>
    <property type="match status" value="1"/>
</dbReference>
<feature type="domain" description="Pyruvate:ferredoxin oxidoreductase core" evidence="4">
    <location>
        <begin position="490"/>
        <end position="550"/>
    </location>
</feature>
<evidence type="ECO:0000259" key="3">
    <source>
        <dbReference type="Pfam" id="PF01855"/>
    </source>
</evidence>
<keyword evidence="1" id="KW-0560">Oxidoreductase</keyword>
<dbReference type="InterPro" id="IPR002869">
    <property type="entry name" value="Pyrv_flavodox_OxRed_cen"/>
</dbReference>
<proteinExistence type="predicted"/>
<evidence type="ECO:0000313" key="5">
    <source>
        <dbReference type="EMBL" id="MCA9726962.1"/>
    </source>
</evidence>
<dbReference type="Gene3D" id="3.40.50.970">
    <property type="match status" value="1"/>
</dbReference>
<dbReference type="NCBIfam" id="TIGR03710">
    <property type="entry name" value="OAFO_sf"/>
    <property type="match status" value="1"/>
</dbReference>
<evidence type="ECO:0000256" key="1">
    <source>
        <dbReference type="ARBA" id="ARBA00023002"/>
    </source>
</evidence>
<dbReference type="PANTHER" id="PTHR32154:SF20">
    <property type="entry name" value="2-OXOGLUTARATE OXIDOREDUCTASE SUBUNIT KORA"/>
    <property type="match status" value="1"/>
</dbReference>
<evidence type="ECO:0000259" key="4">
    <source>
        <dbReference type="Pfam" id="PF17147"/>
    </source>
</evidence>
<dbReference type="Proteomes" id="UP000697710">
    <property type="component" value="Unassembled WGS sequence"/>
</dbReference>
<dbReference type="InterPro" id="IPR022367">
    <property type="entry name" value="2-oxoacid/accept_OxRdtase_asu"/>
</dbReference>
<accession>A0A956LXY5</accession>
<dbReference type="InterPro" id="IPR009014">
    <property type="entry name" value="Transketo_C/PFOR_II"/>
</dbReference>
<sequence length="596" mass="64619">MQLTGSQFTTSTALAGNDLATLPDFPAEIRAPAGTLPGVSGYQIHFSSSDVFTPGDNADVLVAMNPAALKANIGDLRAGGLLIVNTDSFKQKDLDKAGYQVSPLEDHSLDRFQVISIDLTRLTRQAVEEIGLDTRSADRCKNLFALGMMYWLFDRPLDSTLNWLQKKFGARADLLEANRRALQAGWSYCEATEVFHERYHVPRFPTTSGLYRNIAGNTSTALGLVAAAHRSKLPLFYASYPITPASDVLHELAQLKRFGVITFQAEDEIAAISAAIGASYAGTLGVTCTSGPGMALKTEALGLATIAELPLVVIDVQRGGPSTGLPTKTEQADLLQALYGRNSEAPIPVLAAATASDCFRMSYEAVRIAITHMTPVILLTDGYIANGAEPWLVPKVEELPEISVSFRTDPENFFAYERDPQTLARPWAIPGTKGLEHRIGGLEKADRTGHVSYDPLNHEHMVRTRAAKVERVVDLVPDQTVEGDEAGSLLVLGWGSTYGAIQGAVRRARSQGLRVGHAHLRYLNPFPKNLESVMSRFEKVLVPELNMGQLAFVLQGRFVRPVESLTKIQGKPFTEVEVLNRILELAPGSNGKGGAA</sequence>
<dbReference type="InterPro" id="IPR029061">
    <property type="entry name" value="THDP-binding"/>
</dbReference>
<dbReference type="SUPFAM" id="SSF53323">
    <property type="entry name" value="Pyruvate-ferredoxin oxidoreductase, PFOR, domain III"/>
    <property type="match status" value="1"/>
</dbReference>
<dbReference type="SUPFAM" id="SSF52518">
    <property type="entry name" value="Thiamin diphosphate-binding fold (THDP-binding)"/>
    <property type="match status" value="1"/>
</dbReference>
<dbReference type="PANTHER" id="PTHR32154">
    <property type="entry name" value="PYRUVATE-FLAVODOXIN OXIDOREDUCTASE-RELATED"/>
    <property type="match status" value="1"/>
</dbReference>
<evidence type="ECO:0000259" key="2">
    <source>
        <dbReference type="Pfam" id="PF01558"/>
    </source>
</evidence>
<dbReference type="GO" id="GO:0006979">
    <property type="term" value="P:response to oxidative stress"/>
    <property type="evidence" value="ECO:0007669"/>
    <property type="project" value="TreeGrafter"/>
</dbReference>
<feature type="domain" description="Pyruvate/ketoisovalerate oxidoreductase catalytic" evidence="2">
    <location>
        <begin position="2"/>
        <end position="185"/>
    </location>
</feature>
<dbReference type="SUPFAM" id="SSF52922">
    <property type="entry name" value="TK C-terminal domain-like"/>
    <property type="match status" value="1"/>
</dbReference>
<protein>
    <submittedName>
        <fullName evidence="5">2-oxoacid:acceptor oxidoreductase subunit alpha</fullName>
    </submittedName>
</protein>
<dbReference type="Gene3D" id="3.40.920.10">
    <property type="entry name" value="Pyruvate-ferredoxin oxidoreductase, PFOR, domain III"/>
    <property type="match status" value="1"/>
</dbReference>
<dbReference type="CDD" id="cd07034">
    <property type="entry name" value="TPP_PYR_PFOR_IOR-alpha_like"/>
    <property type="match status" value="1"/>
</dbReference>
<reference evidence="5" key="2">
    <citation type="journal article" date="2021" name="Microbiome">
        <title>Successional dynamics and alternative stable states in a saline activated sludge microbial community over 9 years.</title>
        <authorList>
            <person name="Wang Y."/>
            <person name="Ye J."/>
            <person name="Ju F."/>
            <person name="Liu L."/>
            <person name="Boyd J.A."/>
            <person name="Deng Y."/>
            <person name="Parks D.H."/>
            <person name="Jiang X."/>
            <person name="Yin X."/>
            <person name="Woodcroft B.J."/>
            <person name="Tyson G.W."/>
            <person name="Hugenholtz P."/>
            <person name="Polz M.F."/>
            <person name="Zhang T."/>
        </authorList>
    </citation>
    <scope>NUCLEOTIDE SEQUENCE</scope>
    <source>
        <strain evidence="5">HKST-UBA01</strain>
    </source>
</reference>
<name>A0A956LXY5_UNCEI</name>
<dbReference type="Pfam" id="PF01855">
    <property type="entry name" value="POR_N"/>
    <property type="match status" value="1"/>
</dbReference>
<dbReference type="EMBL" id="JAGQHR010000089">
    <property type="protein sequence ID" value="MCA9726962.1"/>
    <property type="molecule type" value="Genomic_DNA"/>
</dbReference>
<reference evidence="5" key="1">
    <citation type="submission" date="2020-04" db="EMBL/GenBank/DDBJ databases">
        <authorList>
            <person name="Zhang T."/>
        </authorList>
    </citation>
    <scope>NUCLEOTIDE SEQUENCE</scope>
    <source>
        <strain evidence="5">HKST-UBA01</strain>
    </source>
</reference>
<dbReference type="FunFam" id="3.40.50.970:FF:000022">
    <property type="entry name" value="2-oxoglutarate ferredoxin oxidoreductase alpha subunit"/>
    <property type="match status" value="1"/>
</dbReference>
<dbReference type="InterPro" id="IPR019752">
    <property type="entry name" value="Pyrv/ketoisovalerate_OxRed_cat"/>
</dbReference>
<dbReference type="InterPro" id="IPR033412">
    <property type="entry name" value="PFOR_II"/>
</dbReference>
<comment type="caution">
    <text evidence="5">The sequence shown here is derived from an EMBL/GenBank/DDBJ whole genome shotgun (WGS) entry which is preliminary data.</text>
</comment>
<feature type="domain" description="Pyruvate flavodoxin/ferredoxin oxidoreductase pyrimidine binding" evidence="3">
    <location>
        <begin position="236"/>
        <end position="448"/>
    </location>
</feature>
<dbReference type="InterPro" id="IPR050722">
    <property type="entry name" value="Pyruvate:ferred/Flavod_OxRd"/>
</dbReference>
<dbReference type="Pfam" id="PF17147">
    <property type="entry name" value="PFOR_II"/>
    <property type="match status" value="1"/>
</dbReference>
<dbReference type="InterPro" id="IPR002880">
    <property type="entry name" value="Pyrv_Fd/Flavodoxin_OxRdtase_N"/>
</dbReference>
<dbReference type="AlphaFoldDB" id="A0A956LXY5"/>
<dbReference type="GO" id="GO:0016903">
    <property type="term" value="F:oxidoreductase activity, acting on the aldehyde or oxo group of donors"/>
    <property type="evidence" value="ECO:0007669"/>
    <property type="project" value="InterPro"/>
</dbReference>
<evidence type="ECO:0000313" key="6">
    <source>
        <dbReference type="Proteomes" id="UP000697710"/>
    </source>
</evidence>
<dbReference type="Gene3D" id="3.40.50.920">
    <property type="match status" value="1"/>
</dbReference>
<organism evidence="5 6">
    <name type="scientific">Eiseniibacteriota bacterium</name>
    <dbReference type="NCBI Taxonomy" id="2212470"/>
    <lineage>
        <taxon>Bacteria</taxon>
        <taxon>Candidatus Eiseniibacteriota</taxon>
    </lineage>
</organism>